<protein>
    <recommendedName>
        <fullName evidence="6">Gram-positive cocci surface proteins LPxTG domain-containing protein</fullName>
    </recommendedName>
</protein>
<feature type="compositionally biased region" description="Low complexity" evidence="1">
    <location>
        <begin position="237"/>
        <end position="254"/>
    </location>
</feature>
<reference evidence="4 5" key="1">
    <citation type="journal article" date="1991" name="Int. J. Syst. Bacteriol.">
        <title>Description of the erythromycin-producing bacterium Arthrobacter sp. strain NRRL B-3381 as Aeromicrobium erythreum gen. nov., sp. nov.</title>
        <authorList>
            <person name="Miller E.S."/>
            <person name="Woese C.R."/>
            <person name="Brenner S."/>
        </authorList>
    </citation>
    <scope>NUCLEOTIDE SEQUENCE [LARGE SCALE GENOMIC DNA]</scope>
    <source>
        <strain evidence="4 5">AR18</strain>
    </source>
</reference>
<keyword evidence="2" id="KW-0812">Transmembrane</keyword>
<sequence length="298" mass="29238">MTRRLLAALVATLLGVATGAVVVQAPAQAAACAQGDGVTVVVDPHQLGGGVSTTCVPGSGSKASAAFTAAGVSMQRAARERGFVCRVNALPVDAGCVQASPADAYWSLWVSTGNGSWSYAQIGVDGLDVPRGGWVAWSWQGQASRAQPGVSPVGAAAVQPSARPTGSTGGSRGPSSSEGRGGSGASGDGGATAGTPSSGRATGSSKDAEQKSRDGAKDAGDDEDEKRARNDERARRTAPSATPSSSDAASAGSGDETRATSAHAGSGAPVGTLVAVGVVLALLGAAGVVARRRRDDRS</sequence>
<dbReference type="Proteomes" id="UP000067689">
    <property type="component" value="Chromosome"/>
</dbReference>
<feature type="transmembrane region" description="Helical" evidence="2">
    <location>
        <begin position="270"/>
        <end position="290"/>
    </location>
</feature>
<keyword evidence="2" id="KW-1133">Transmembrane helix</keyword>
<evidence type="ECO:0000256" key="2">
    <source>
        <dbReference type="SAM" id="Phobius"/>
    </source>
</evidence>
<dbReference type="RefSeq" id="WP_067853633.1">
    <property type="nucleotide sequence ID" value="NZ_CP011502.1"/>
</dbReference>
<dbReference type="KEGG" id="aer:AERYTH_01320"/>
<feature type="compositionally biased region" description="Low complexity" evidence="1">
    <location>
        <begin position="193"/>
        <end position="205"/>
    </location>
</feature>
<feature type="region of interest" description="Disordered" evidence="1">
    <location>
        <begin position="145"/>
        <end position="269"/>
    </location>
</feature>
<feature type="chain" id="PRO_5006845258" description="Gram-positive cocci surface proteins LPxTG domain-containing protein" evidence="3">
    <location>
        <begin position="30"/>
        <end position="298"/>
    </location>
</feature>
<evidence type="ECO:0000313" key="5">
    <source>
        <dbReference type="Proteomes" id="UP000067689"/>
    </source>
</evidence>
<keyword evidence="3" id="KW-0732">Signal</keyword>
<dbReference type="OrthoDB" id="4401005at2"/>
<evidence type="ECO:0000256" key="3">
    <source>
        <dbReference type="SAM" id="SignalP"/>
    </source>
</evidence>
<name>A0A0U3SY15_9ACTN</name>
<evidence type="ECO:0000256" key="1">
    <source>
        <dbReference type="SAM" id="MobiDB-lite"/>
    </source>
</evidence>
<evidence type="ECO:0000313" key="4">
    <source>
        <dbReference type="EMBL" id="ALX03434.1"/>
    </source>
</evidence>
<evidence type="ECO:0008006" key="6">
    <source>
        <dbReference type="Google" id="ProtNLM"/>
    </source>
</evidence>
<feature type="compositionally biased region" description="Basic and acidic residues" evidence="1">
    <location>
        <begin position="206"/>
        <end position="235"/>
    </location>
</feature>
<keyword evidence="5" id="KW-1185">Reference proteome</keyword>
<dbReference type="PATRIC" id="fig|2041.4.peg.279"/>
<feature type="compositionally biased region" description="Gly residues" evidence="1">
    <location>
        <begin position="179"/>
        <end position="192"/>
    </location>
</feature>
<accession>A0A0U3SY15</accession>
<organism evidence="4 5">
    <name type="scientific">Aeromicrobium erythreum</name>
    <dbReference type="NCBI Taxonomy" id="2041"/>
    <lineage>
        <taxon>Bacteria</taxon>
        <taxon>Bacillati</taxon>
        <taxon>Actinomycetota</taxon>
        <taxon>Actinomycetes</taxon>
        <taxon>Propionibacteriales</taxon>
        <taxon>Nocardioidaceae</taxon>
        <taxon>Aeromicrobium</taxon>
    </lineage>
</organism>
<gene>
    <name evidence="4" type="ORF">AERYTH_01320</name>
</gene>
<dbReference type="AlphaFoldDB" id="A0A0U3SY15"/>
<proteinExistence type="predicted"/>
<feature type="signal peptide" evidence="3">
    <location>
        <begin position="1"/>
        <end position="29"/>
    </location>
</feature>
<dbReference type="STRING" id="2041.AERYTH_01320"/>
<keyword evidence="2" id="KW-0472">Membrane</keyword>
<dbReference type="EMBL" id="CP011502">
    <property type="protein sequence ID" value="ALX03434.1"/>
    <property type="molecule type" value="Genomic_DNA"/>
</dbReference>